<dbReference type="Gene3D" id="1.20.58.340">
    <property type="entry name" value="Magnesium transport protein CorA, transmembrane region"/>
    <property type="match status" value="1"/>
</dbReference>
<sequence>MPAFCTRTMPSKIPEVVTEAEGTAVVSSEGDFVPLDIPDRLQDDPLIEYFRIRYEKRESYLSKLRNAEGTEDQKKKKDIEANRIDTELDRIKTLRSSFATTPENKRVIRDFDRCRTQWKNHAIASRHKNLKTLEKRVEDMDLEKDEPLRRKIWELRILNEVTEWKETQLPTVPKYSEDEKQMQEKDQKEAKPSNKKPRRKSDAPKEKRLRPMDSYGLTVTKITLRKSNKKFSSSFMSYDIKKYPLDQCLFEDGPKNPLTEKCELDTIRYFHIPANNMQWIEEAIGRYYGEKTPGEYNYRQSIDYLKKSSDLLCREFWTSKQHGGTYDPVHARHMRANCSCITTETKCSDGRPTNNLVIFMPYLHWESHKRRKKMAEETAKLTQKHQETRSHVTETPNAEFMKTVAQIKIDHARALTGYSTLADSEKKEEKAQDPKPSKYGPLGEYLLHIAKLYDAMDIEPDVRLLRDYLFQNPPLHSRRTLDQSYYWKLANTDARDQDQVVYRETKEGKNIARTTRVVMVDQLWMYILDDNTIITSFPRRWGRNKPDHSGVHKGIRARLNHLRAQQIQSVYDLGLLILNQCSTVFFDLTKPVDERPEVIDIFSNALSHVSGMKTMAYETFWRHLDKLNATDRHLGFEATARSYLNINPEGELLKEVHDIIEELRMMARIYTQQLNIIEDFSGHLEKWHQEDEKKWPEDMIDIILEIKNHLLKPANQPHSAEDPLGPQHNHSPTPKGDLVTNGVQNGHNTETDAKAISDNTIKFAKRVGNEIRLRRQELQNLEEHSTAVSDQLNHLLSLKQQHASIIEAKLALKRADESVTQGRSIMLFTIVTIIFLPLSFMTSVFGMNSSGFDAPGGGNSMSLQHQFKLIFPISFGVIVVSISLAFSPWIRSIIAFVTHITFASLIEYTKVRHAWLWCIRKRPRAPDKRIRHHTADALYLNKQDIVRKIYSRKERAEAMRSKAEAMRLDERRDGGDSMV</sequence>
<feature type="region of interest" description="Disordered" evidence="5">
    <location>
        <begin position="172"/>
        <end position="210"/>
    </location>
</feature>
<dbReference type="AlphaFoldDB" id="A0A9P8C237"/>
<dbReference type="Pfam" id="PF01544">
    <property type="entry name" value="CorA"/>
    <property type="match status" value="1"/>
</dbReference>
<dbReference type="Proteomes" id="UP000824998">
    <property type="component" value="Unassembled WGS sequence"/>
</dbReference>
<feature type="transmembrane region" description="Helical" evidence="6">
    <location>
        <begin position="825"/>
        <end position="848"/>
    </location>
</feature>
<gene>
    <name evidence="7" type="ORF">BJ875DRAFT_177511</name>
</gene>
<dbReference type="SUPFAM" id="SSF144083">
    <property type="entry name" value="Magnesium transport protein CorA, transmembrane region"/>
    <property type="match status" value="1"/>
</dbReference>
<dbReference type="PANTHER" id="PTHR47685:SF1">
    <property type="entry name" value="MAGNESIUM TRANSPORT PROTEIN CORA"/>
    <property type="match status" value="1"/>
</dbReference>
<feature type="compositionally biased region" description="Basic and acidic residues" evidence="5">
    <location>
        <begin position="175"/>
        <end position="192"/>
    </location>
</feature>
<evidence type="ECO:0000256" key="5">
    <source>
        <dbReference type="SAM" id="MobiDB-lite"/>
    </source>
</evidence>
<comment type="caution">
    <text evidence="7">The sequence shown here is derived from an EMBL/GenBank/DDBJ whole genome shotgun (WGS) entry which is preliminary data.</text>
</comment>
<keyword evidence="4 6" id="KW-0472">Membrane</keyword>
<evidence type="ECO:0008006" key="9">
    <source>
        <dbReference type="Google" id="ProtNLM"/>
    </source>
</evidence>
<evidence type="ECO:0000256" key="2">
    <source>
        <dbReference type="ARBA" id="ARBA00022692"/>
    </source>
</evidence>
<feature type="region of interest" description="Disordered" evidence="5">
    <location>
        <begin position="714"/>
        <end position="754"/>
    </location>
</feature>
<evidence type="ECO:0000256" key="1">
    <source>
        <dbReference type="ARBA" id="ARBA00004141"/>
    </source>
</evidence>
<organism evidence="7 8">
    <name type="scientific">Amylocarpus encephaloides</name>
    <dbReference type="NCBI Taxonomy" id="45428"/>
    <lineage>
        <taxon>Eukaryota</taxon>
        <taxon>Fungi</taxon>
        <taxon>Dikarya</taxon>
        <taxon>Ascomycota</taxon>
        <taxon>Pezizomycotina</taxon>
        <taxon>Leotiomycetes</taxon>
        <taxon>Helotiales</taxon>
        <taxon>Helotiales incertae sedis</taxon>
        <taxon>Amylocarpus</taxon>
    </lineage>
</organism>
<evidence type="ECO:0000313" key="8">
    <source>
        <dbReference type="Proteomes" id="UP000824998"/>
    </source>
</evidence>
<dbReference type="EMBL" id="MU251732">
    <property type="protein sequence ID" value="KAG9229786.1"/>
    <property type="molecule type" value="Genomic_DNA"/>
</dbReference>
<feature type="compositionally biased region" description="Basic and acidic residues" evidence="5">
    <location>
        <begin position="200"/>
        <end position="210"/>
    </location>
</feature>
<feature type="transmembrane region" description="Helical" evidence="6">
    <location>
        <begin position="869"/>
        <end position="887"/>
    </location>
</feature>
<name>A0A9P8C237_9HELO</name>
<protein>
    <recommendedName>
        <fullName evidence="9">Ankyrin repeat protein</fullName>
    </recommendedName>
</protein>
<dbReference type="InterPro" id="IPR050829">
    <property type="entry name" value="CorA_MIT"/>
</dbReference>
<keyword evidence="2 6" id="KW-0812">Transmembrane</keyword>
<proteinExistence type="predicted"/>
<dbReference type="GO" id="GO:0046873">
    <property type="term" value="F:metal ion transmembrane transporter activity"/>
    <property type="evidence" value="ECO:0007669"/>
    <property type="project" value="InterPro"/>
</dbReference>
<dbReference type="InterPro" id="IPR045863">
    <property type="entry name" value="CorA_TM1_TM2"/>
</dbReference>
<dbReference type="PANTHER" id="PTHR47685">
    <property type="entry name" value="MAGNESIUM TRANSPORT PROTEIN CORA"/>
    <property type="match status" value="1"/>
</dbReference>
<dbReference type="OrthoDB" id="341259at2759"/>
<dbReference type="InterPro" id="IPR002523">
    <property type="entry name" value="MgTranspt_CorA/ZnTranspt_ZntB"/>
</dbReference>
<dbReference type="GO" id="GO:0016020">
    <property type="term" value="C:membrane"/>
    <property type="evidence" value="ECO:0007669"/>
    <property type="project" value="UniProtKB-SubCell"/>
</dbReference>
<evidence type="ECO:0000256" key="3">
    <source>
        <dbReference type="ARBA" id="ARBA00022989"/>
    </source>
</evidence>
<reference evidence="7" key="1">
    <citation type="journal article" date="2021" name="IMA Fungus">
        <title>Genomic characterization of three marine fungi, including Emericellopsis atlantica sp. nov. with signatures of a generalist lifestyle and marine biomass degradation.</title>
        <authorList>
            <person name="Hagestad O.C."/>
            <person name="Hou L."/>
            <person name="Andersen J.H."/>
            <person name="Hansen E.H."/>
            <person name="Altermark B."/>
            <person name="Li C."/>
            <person name="Kuhnert E."/>
            <person name="Cox R.J."/>
            <person name="Crous P.W."/>
            <person name="Spatafora J.W."/>
            <person name="Lail K."/>
            <person name="Amirebrahimi M."/>
            <person name="Lipzen A."/>
            <person name="Pangilinan J."/>
            <person name="Andreopoulos W."/>
            <person name="Hayes R.D."/>
            <person name="Ng V."/>
            <person name="Grigoriev I.V."/>
            <person name="Jackson S.A."/>
            <person name="Sutton T.D.S."/>
            <person name="Dobson A.D.W."/>
            <person name="Rama T."/>
        </authorList>
    </citation>
    <scope>NUCLEOTIDE SEQUENCE</scope>
    <source>
        <strain evidence="7">TRa018bII</strain>
    </source>
</reference>
<evidence type="ECO:0000256" key="4">
    <source>
        <dbReference type="ARBA" id="ARBA00023136"/>
    </source>
</evidence>
<accession>A0A9P8C237</accession>
<keyword evidence="8" id="KW-1185">Reference proteome</keyword>
<keyword evidence="3 6" id="KW-1133">Transmembrane helix</keyword>
<evidence type="ECO:0000256" key="6">
    <source>
        <dbReference type="SAM" id="Phobius"/>
    </source>
</evidence>
<evidence type="ECO:0000313" key="7">
    <source>
        <dbReference type="EMBL" id="KAG9229786.1"/>
    </source>
</evidence>
<comment type="subcellular location">
    <subcellularLocation>
        <location evidence="1">Membrane</location>
        <topology evidence="1">Multi-pass membrane protein</topology>
    </subcellularLocation>
</comment>